<evidence type="ECO:0000256" key="9">
    <source>
        <dbReference type="ARBA" id="ARBA00061151"/>
    </source>
</evidence>
<keyword evidence="2" id="KW-0328">Glycosyltransferase</keyword>
<feature type="transmembrane region" description="Helical" evidence="10">
    <location>
        <begin position="472"/>
        <end position="501"/>
    </location>
</feature>
<dbReference type="FunFam" id="3.90.550.10:FF:000007">
    <property type="entry name" value="probable xyloglucan glycosyltransferase 5"/>
    <property type="match status" value="1"/>
</dbReference>
<comment type="caution">
    <text evidence="12">The sequence shown here is derived from an EMBL/GenBank/DDBJ whole genome shotgun (WGS) entry which is preliminary data.</text>
</comment>
<dbReference type="GO" id="GO:0071555">
    <property type="term" value="P:cell wall organization"/>
    <property type="evidence" value="ECO:0007669"/>
    <property type="project" value="UniProtKB-KW"/>
</dbReference>
<keyword evidence="8" id="KW-0961">Cell wall biogenesis/degradation</keyword>
<dbReference type="Proteomes" id="UP001359559">
    <property type="component" value="Unassembled WGS sequence"/>
</dbReference>
<evidence type="ECO:0000256" key="6">
    <source>
        <dbReference type="ARBA" id="ARBA00023034"/>
    </source>
</evidence>
<evidence type="ECO:0000313" key="12">
    <source>
        <dbReference type="EMBL" id="KAK7271701.1"/>
    </source>
</evidence>
<feature type="transmembrane region" description="Helical" evidence="10">
    <location>
        <begin position="156"/>
        <end position="174"/>
    </location>
</feature>
<dbReference type="InterPro" id="IPR001173">
    <property type="entry name" value="Glyco_trans_2-like"/>
</dbReference>
<comment type="similarity">
    <text evidence="9">Belongs to the glycosyltransferase 2 family. Plant cellulose synthase-like C subfamily.</text>
</comment>
<dbReference type="PANTHER" id="PTHR32044:SF11">
    <property type="entry name" value="XYLOGLUCAN GLYCOSYLTRANSFERASE 4"/>
    <property type="match status" value="1"/>
</dbReference>
<dbReference type="InterPro" id="IPR029044">
    <property type="entry name" value="Nucleotide-diphossugar_trans"/>
</dbReference>
<evidence type="ECO:0000256" key="7">
    <source>
        <dbReference type="ARBA" id="ARBA00023136"/>
    </source>
</evidence>
<keyword evidence="4 10" id="KW-0812">Transmembrane</keyword>
<feature type="transmembrane region" description="Helical" evidence="10">
    <location>
        <begin position="102"/>
        <end position="125"/>
    </location>
</feature>
<evidence type="ECO:0000256" key="3">
    <source>
        <dbReference type="ARBA" id="ARBA00022679"/>
    </source>
</evidence>
<evidence type="ECO:0000256" key="8">
    <source>
        <dbReference type="ARBA" id="ARBA00023316"/>
    </source>
</evidence>
<name>A0AAN9FAD4_CLITE</name>
<evidence type="ECO:0000313" key="13">
    <source>
        <dbReference type="Proteomes" id="UP001359559"/>
    </source>
</evidence>
<dbReference type="SUPFAM" id="SSF53448">
    <property type="entry name" value="Nucleotide-diphospho-sugar transferases"/>
    <property type="match status" value="1"/>
</dbReference>
<dbReference type="AlphaFoldDB" id="A0AAN9FAD4"/>
<dbReference type="Pfam" id="PF13632">
    <property type="entry name" value="Glyco_trans_2_3"/>
    <property type="match status" value="1"/>
</dbReference>
<dbReference type="GO" id="GO:0016757">
    <property type="term" value="F:glycosyltransferase activity"/>
    <property type="evidence" value="ECO:0007669"/>
    <property type="project" value="UniProtKB-KW"/>
</dbReference>
<keyword evidence="3" id="KW-0808">Transferase</keyword>
<reference evidence="12 13" key="1">
    <citation type="submission" date="2024-01" db="EMBL/GenBank/DDBJ databases">
        <title>The genomes of 5 underutilized Papilionoideae crops provide insights into root nodulation and disease resistance.</title>
        <authorList>
            <person name="Yuan L."/>
        </authorList>
    </citation>
    <scope>NUCLEOTIDE SEQUENCE [LARGE SCALE GENOMIC DNA]</scope>
    <source>
        <strain evidence="12">LY-2023</strain>
        <tissue evidence="12">Leaf</tissue>
    </source>
</reference>
<evidence type="ECO:0000256" key="4">
    <source>
        <dbReference type="ARBA" id="ARBA00022692"/>
    </source>
</evidence>
<dbReference type="PANTHER" id="PTHR32044">
    <property type="entry name" value="GLUCOMANNAN 4-BETA-MANNOSYLTRANSFERASE 9"/>
    <property type="match status" value="1"/>
</dbReference>
<keyword evidence="13" id="KW-1185">Reference proteome</keyword>
<dbReference type="EMBL" id="JAYKXN010000007">
    <property type="protein sequence ID" value="KAK7271701.1"/>
    <property type="molecule type" value="Genomic_DNA"/>
</dbReference>
<accession>A0AAN9FAD4</accession>
<proteinExistence type="inferred from homology"/>
<protein>
    <recommendedName>
        <fullName evidence="11">Glycosyltransferase 2-like domain-containing protein</fullName>
    </recommendedName>
</protein>
<dbReference type="GO" id="GO:0000139">
    <property type="term" value="C:Golgi membrane"/>
    <property type="evidence" value="ECO:0007669"/>
    <property type="project" value="UniProtKB-SubCell"/>
</dbReference>
<evidence type="ECO:0000256" key="2">
    <source>
        <dbReference type="ARBA" id="ARBA00022676"/>
    </source>
</evidence>
<dbReference type="Gene3D" id="3.90.550.10">
    <property type="entry name" value="Spore Coat Polysaccharide Biosynthesis Protein SpsA, Chain A"/>
    <property type="match status" value="1"/>
</dbReference>
<sequence>MAPNSVAVVTTEKVNNTTTTTNNSNSFTILQIHHDSDSPMFQDKQKGTSPKQFTWFLLLKLHRVLTCLSWLANGLKATFALVKKRISLADMSDEGPKSRGRLYRFIKVFLALSICGLCVEIIAHFNRWNLQMIHHWEVQGLLQWSYVAWLSFREDYVAPLVLLVSKFCIVLFLIQSIDRLVLCLGCFWIKYKKLKPIIEDGAYDVEDPSTFPMVLVQIPMCNEREVYSQSIGAAAQLDWPKDRILIQVLDDSDDGNLQLLIKEEVSSWKEKGINIVYRHRLIRTGYKAGNLKSAMSCDYVKDYEFVAIFDADFQPNLDFLKQTIPHFKGKPDLGLVQARWSFVNKDENLLTRLQNINLCFHFEVEQQVNGHFLNFFGFNGTAGVWRIKALEESGGWLERTTVEDMDIAVRAHLNGWKFIFLNDVKVLCELPESYEAYKKQQHRWHSGPMQLFRLCLPAILTSKISAWKKANLIFLFFLLRKLILPFYSFTLFCIILPLTMFIPESELPLWVICYVPIFMSFLNILPAPKSVPFLVPYLLFENTMSVTKFNAMISGLFQLGSAYEWVVTKKTGRSSESDLLALAERESKSSNEEKILRRNSESGLELLSKLKHSQEVPSKKKRNKLYRKELALALLLLTASARSLLSAHGVHFYFLLFQGLSFLVMGLDLIGEQVN</sequence>
<evidence type="ECO:0000256" key="10">
    <source>
        <dbReference type="SAM" id="Phobius"/>
    </source>
</evidence>
<dbReference type="GO" id="GO:0099402">
    <property type="term" value="P:plant organ development"/>
    <property type="evidence" value="ECO:0007669"/>
    <property type="project" value="UniProtKB-ARBA"/>
</dbReference>
<keyword evidence="6" id="KW-0333">Golgi apparatus</keyword>
<evidence type="ECO:0000256" key="1">
    <source>
        <dbReference type="ARBA" id="ARBA00004653"/>
    </source>
</evidence>
<organism evidence="12 13">
    <name type="scientific">Clitoria ternatea</name>
    <name type="common">Butterfly pea</name>
    <dbReference type="NCBI Taxonomy" id="43366"/>
    <lineage>
        <taxon>Eukaryota</taxon>
        <taxon>Viridiplantae</taxon>
        <taxon>Streptophyta</taxon>
        <taxon>Embryophyta</taxon>
        <taxon>Tracheophyta</taxon>
        <taxon>Spermatophyta</taxon>
        <taxon>Magnoliopsida</taxon>
        <taxon>eudicotyledons</taxon>
        <taxon>Gunneridae</taxon>
        <taxon>Pentapetalae</taxon>
        <taxon>rosids</taxon>
        <taxon>fabids</taxon>
        <taxon>Fabales</taxon>
        <taxon>Fabaceae</taxon>
        <taxon>Papilionoideae</taxon>
        <taxon>50 kb inversion clade</taxon>
        <taxon>NPAAA clade</taxon>
        <taxon>indigoferoid/millettioid clade</taxon>
        <taxon>Phaseoleae</taxon>
        <taxon>Clitoria</taxon>
    </lineage>
</organism>
<feature type="domain" description="Glycosyltransferase 2-like" evidence="11">
    <location>
        <begin position="306"/>
        <end position="500"/>
    </location>
</feature>
<keyword evidence="7 10" id="KW-0472">Membrane</keyword>
<evidence type="ECO:0000256" key="5">
    <source>
        <dbReference type="ARBA" id="ARBA00022989"/>
    </source>
</evidence>
<dbReference type="GO" id="GO:0048868">
    <property type="term" value="P:pollen tube development"/>
    <property type="evidence" value="ECO:0007669"/>
    <property type="project" value="UniProtKB-ARBA"/>
</dbReference>
<gene>
    <name evidence="12" type="ORF">RJT34_27815</name>
</gene>
<comment type="subcellular location">
    <subcellularLocation>
        <location evidence="1">Golgi apparatus membrane</location>
        <topology evidence="1">Multi-pass membrane protein</topology>
    </subcellularLocation>
</comment>
<evidence type="ECO:0000259" key="11">
    <source>
        <dbReference type="Pfam" id="PF13632"/>
    </source>
</evidence>
<feature type="transmembrane region" description="Helical" evidence="10">
    <location>
        <begin position="629"/>
        <end position="645"/>
    </location>
</feature>
<keyword evidence="5 10" id="KW-1133">Transmembrane helix</keyword>